<name>A0A813IH55_POLGL</name>
<reference evidence="1" key="1">
    <citation type="submission" date="2021-02" db="EMBL/GenBank/DDBJ databases">
        <authorList>
            <person name="Dougan E. K."/>
            <person name="Rhodes N."/>
            <person name="Thang M."/>
            <person name="Chan C."/>
        </authorList>
    </citation>
    <scope>NUCLEOTIDE SEQUENCE</scope>
</reference>
<proteinExistence type="predicted"/>
<feature type="non-terminal residue" evidence="1">
    <location>
        <position position="1"/>
    </location>
</feature>
<feature type="non-terminal residue" evidence="1">
    <location>
        <position position="86"/>
    </location>
</feature>
<dbReference type="Proteomes" id="UP000626109">
    <property type="component" value="Unassembled WGS sequence"/>
</dbReference>
<organism evidence="1 2">
    <name type="scientific">Polarella glacialis</name>
    <name type="common">Dinoflagellate</name>
    <dbReference type="NCBI Taxonomy" id="89957"/>
    <lineage>
        <taxon>Eukaryota</taxon>
        <taxon>Sar</taxon>
        <taxon>Alveolata</taxon>
        <taxon>Dinophyceae</taxon>
        <taxon>Suessiales</taxon>
        <taxon>Suessiaceae</taxon>
        <taxon>Polarella</taxon>
    </lineage>
</organism>
<sequence length="86" mass="8926">AMVSLPASVRVSPGPSALIRGRSAVHQAAIAVGPIAFGQSVQFQAPASELRSRSSSPLNYVPLPATVWLRRSPPGSPAPYVRVPSP</sequence>
<dbReference type="EMBL" id="CAJNNW010009194">
    <property type="protein sequence ID" value="CAE8650784.1"/>
    <property type="molecule type" value="Genomic_DNA"/>
</dbReference>
<accession>A0A813IH55</accession>
<dbReference type="AlphaFoldDB" id="A0A813IH55"/>
<protein>
    <submittedName>
        <fullName evidence="1">Uncharacterized protein</fullName>
    </submittedName>
</protein>
<evidence type="ECO:0000313" key="2">
    <source>
        <dbReference type="Proteomes" id="UP000626109"/>
    </source>
</evidence>
<comment type="caution">
    <text evidence="1">The sequence shown here is derived from an EMBL/GenBank/DDBJ whole genome shotgun (WGS) entry which is preliminary data.</text>
</comment>
<gene>
    <name evidence="1" type="ORF">PGLA2088_LOCUS8576</name>
</gene>
<evidence type="ECO:0000313" key="1">
    <source>
        <dbReference type="EMBL" id="CAE8650784.1"/>
    </source>
</evidence>